<organism evidence="1 2">
    <name type="scientific">Variovorax paradoxus</name>
    <dbReference type="NCBI Taxonomy" id="34073"/>
    <lineage>
        <taxon>Bacteria</taxon>
        <taxon>Pseudomonadati</taxon>
        <taxon>Pseudomonadota</taxon>
        <taxon>Betaproteobacteria</taxon>
        <taxon>Burkholderiales</taxon>
        <taxon>Comamonadaceae</taxon>
        <taxon>Variovorax</taxon>
    </lineage>
</organism>
<dbReference type="AlphaFoldDB" id="A0A5Q0M844"/>
<proteinExistence type="predicted"/>
<reference evidence="1 2" key="1">
    <citation type="submission" date="2019-10" db="EMBL/GenBank/DDBJ databases">
        <title>Complete genome sequence of Variovorax paradoxus 5C-2.</title>
        <authorList>
            <person name="Gogoleva N.E."/>
            <person name="Balkin A.S."/>
        </authorList>
    </citation>
    <scope>NUCLEOTIDE SEQUENCE [LARGE SCALE GENOMIC DNA]</scope>
    <source>
        <strain evidence="1 2">5C-2</strain>
    </source>
</reference>
<accession>A0A5Q0M844</accession>
<evidence type="ECO:0000313" key="2">
    <source>
        <dbReference type="Proteomes" id="UP000326780"/>
    </source>
</evidence>
<dbReference type="EMBL" id="CP045644">
    <property type="protein sequence ID" value="QFZ85017.1"/>
    <property type="molecule type" value="Genomic_DNA"/>
</dbReference>
<sequence>MFATLESKLDGCRNRHGLVIPFAHLGLIGRAWHASGACLHMLHRHPIRRQVVIPKEHRWDLTDHPSLHILRPFITSYLKKGLAEIGSENKTFPASAAEIYAAGVCERVSELDNALAALRLTLDFVMDLGKEPKPDPDIYRYHYESFVLRVIGFVDRAHRLVGTSFVMPMKKVEGIGGNAFVRKQIVADHPHVHAALLAVSDAVDSYKGPRNELIHATSFSSRELGLFTSIKHLGIDTDGLNTDELARHHFSKGGIEIAVTIAKLVETLKALLDALTPLFEIVHQHVQIEGVKESAPKGP</sequence>
<evidence type="ECO:0000313" key="1">
    <source>
        <dbReference type="EMBL" id="QFZ85017.1"/>
    </source>
</evidence>
<evidence type="ECO:0008006" key="3">
    <source>
        <dbReference type="Google" id="ProtNLM"/>
    </source>
</evidence>
<dbReference type="Proteomes" id="UP000326780">
    <property type="component" value="Chromosome"/>
</dbReference>
<gene>
    <name evidence="1" type="ORF">GFK26_20760</name>
</gene>
<name>A0A5Q0M844_VARPD</name>
<protein>
    <recommendedName>
        <fullName evidence="3">Cthe-2314-like HEPN domain-containing protein</fullName>
    </recommendedName>
</protein>
<dbReference type="RefSeq" id="WP_153283633.1">
    <property type="nucleotide sequence ID" value="NZ_CP045644.1"/>
</dbReference>